<dbReference type="InterPro" id="IPR036955">
    <property type="entry name" value="AP2/ERF_dom_sf"/>
</dbReference>
<feature type="region of interest" description="Disordered" evidence="8">
    <location>
        <begin position="1"/>
        <end position="30"/>
    </location>
</feature>
<dbReference type="Proteomes" id="UP001152484">
    <property type="component" value="Unassembled WGS sequence"/>
</dbReference>
<evidence type="ECO:0000256" key="8">
    <source>
        <dbReference type="SAM" id="MobiDB-lite"/>
    </source>
</evidence>
<dbReference type="EMBL" id="CAMAPE010000070">
    <property type="protein sequence ID" value="CAH9116391.1"/>
    <property type="molecule type" value="Genomic_DNA"/>
</dbReference>
<name>A0A9P1EM44_CUSEU</name>
<dbReference type="InterPro" id="IPR016177">
    <property type="entry name" value="DNA-bd_dom_sf"/>
</dbReference>
<evidence type="ECO:0000256" key="6">
    <source>
        <dbReference type="ARBA" id="ARBA00023163"/>
    </source>
</evidence>
<comment type="caution">
    <text evidence="10">The sequence shown here is derived from an EMBL/GenBank/DDBJ whole genome shotgun (WGS) entry which is preliminary data.</text>
</comment>
<keyword evidence="11" id="KW-1185">Reference proteome</keyword>
<evidence type="ECO:0000256" key="7">
    <source>
        <dbReference type="ARBA" id="ARBA00023242"/>
    </source>
</evidence>
<keyword evidence="6" id="KW-0804">Transcription</keyword>
<evidence type="ECO:0000259" key="9">
    <source>
        <dbReference type="PROSITE" id="PS51032"/>
    </source>
</evidence>
<feature type="region of interest" description="Disordered" evidence="8">
    <location>
        <begin position="82"/>
        <end position="196"/>
    </location>
</feature>
<sequence length="212" mass="23538">MRQRKTPATPQQLQAETAAADPPRYRGVRKRPWGRFAAEIRDPAKKARVWLGTFNTAEEAARAYDDAARTFHGHKARTNFSFADHGRHDNNINNNNNNSRGNMIVPLPTENHFQGFPYSRPASSSLSSTVESSSGPHPPSVPATQQPRPKLPPLDDCRSDCDSSSTVVDDEDQDQTTSSLFTKKPLPFDLNLPPPSPDHFIANELKVTALRL</sequence>
<feature type="domain" description="AP2/ERF" evidence="9">
    <location>
        <begin position="24"/>
        <end position="81"/>
    </location>
</feature>
<dbReference type="FunFam" id="3.30.730.10:FF:000001">
    <property type="entry name" value="Ethylene-responsive transcription factor 2"/>
    <property type="match status" value="1"/>
</dbReference>
<organism evidence="10 11">
    <name type="scientific">Cuscuta europaea</name>
    <name type="common">European dodder</name>
    <dbReference type="NCBI Taxonomy" id="41803"/>
    <lineage>
        <taxon>Eukaryota</taxon>
        <taxon>Viridiplantae</taxon>
        <taxon>Streptophyta</taxon>
        <taxon>Embryophyta</taxon>
        <taxon>Tracheophyta</taxon>
        <taxon>Spermatophyta</taxon>
        <taxon>Magnoliopsida</taxon>
        <taxon>eudicotyledons</taxon>
        <taxon>Gunneridae</taxon>
        <taxon>Pentapetalae</taxon>
        <taxon>asterids</taxon>
        <taxon>lamiids</taxon>
        <taxon>Solanales</taxon>
        <taxon>Convolvulaceae</taxon>
        <taxon>Cuscuteae</taxon>
        <taxon>Cuscuta</taxon>
        <taxon>Cuscuta subgen. Cuscuta</taxon>
    </lineage>
</organism>
<dbReference type="PROSITE" id="PS51032">
    <property type="entry name" value="AP2_ERF"/>
    <property type="match status" value="1"/>
</dbReference>
<dbReference type="PANTHER" id="PTHR31677:SF252">
    <property type="entry name" value="ETHYLENE-RESPONSIVE TRANSCRIPTION FACTOR 3"/>
    <property type="match status" value="1"/>
</dbReference>
<keyword evidence="7" id="KW-0539">Nucleus</keyword>
<keyword evidence="4" id="KW-0805">Transcription regulation</keyword>
<dbReference type="GO" id="GO:0009873">
    <property type="term" value="P:ethylene-activated signaling pathway"/>
    <property type="evidence" value="ECO:0007669"/>
    <property type="project" value="UniProtKB-KW"/>
</dbReference>
<dbReference type="SMART" id="SM00380">
    <property type="entry name" value="AP2"/>
    <property type="match status" value="1"/>
</dbReference>
<gene>
    <name evidence="10" type="ORF">CEURO_LOCUS21133</name>
</gene>
<evidence type="ECO:0000256" key="4">
    <source>
        <dbReference type="ARBA" id="ARBA00023015"/>
    </source>
</evidence>
<dbReference type="GO" id="GO:0003700">
    <property type="term" value="F:DNA-binding transcription factor activity"/>
    <property type="evidence" value="ECO:0007669"/>
    <property type="project" value="InterPro"/>
</dbReference>
<feature type="compositionally biased region" description="Low complexity" evidence="8">
    <location>
        <begin position="123"/>
        <end position="134"/>
    </location>
</feature>
<dbReference type="GO" id="GO:0003677">
    <property type="term" value="F:DNA binding"/>
    <property type="evidence" value="ECO:0007669"/>
    <property type="project" value="UniProtKB-KW"/>
</dbReference>
<evidence type="ECO:0000256" key="5">
    <source>
        <dbReference type="ARBA" id="ARBA00023125"/>
    </source>
</evidence>
<evidence type="ECO:0000256" key="1">
    <source>
        <dbReference type="ARBA" id="ARBA00004123"/>
    </source>
</evidence>
<dbReference type="CDD" id="cd00018">
    <property type="entry name" value="AP2"/>
    <property type="match status" value="1"/>
</dbReference>
<dbReference type="Pfam" id="PF00847">
    <property type="entry name" value="AP2"/>
    <property type="match status" value="1"/>
</dbReference>
<dbReference type="GO" id="GO:0005634">
    <property type="term" value="C:nucleus"/>
    <property type="evidence" value="ECO:0007669"/>
    <property type="project" value="UniProtKB-SubCell"/>
</dbReference>
<dbReference type="InterPro" id="IPR001471">
    <property type="entry name" value="AP2/ERF_dom"/>
</dbReference>
<evidence type="ECO:0000256" key="2">
    <source>
        <dbReference type="ARBA" id="ARBA00022745"/>
    </source>
</evidence>
<keyword evidence="5" id="KW-0238">DNA-binding</keyword>
<dbReference type="AlphaFoldDB" id="A0A9P1EM44"/>
<evidence type="ECO:0000256" key="3">
    <source>
        <dbReference type="ARBA" id="ARBA00022821"/>
    </source>
</evidence>
<dbReference type="Gene3D" id="3.30.730.10">
    <property type="entry name" value="AP2/ERF domain"/>
    <property type="match status" value="1"/>
</dbReference>
<evidence type="ECO:0000313" key="10">
    <source>
        <dbReference type="EMBL" id="CAH9116391.1"/>
    </source>
</evidence>
<keyword evidence="3" id="KW-0611">Plant defense</keyword>
<dbReference type="GO" id="GO:0006952">
    <property type="term" value="P:defense response"/>
    <property type="evidence" value="ECO:0007669"/>
    <property type="project" value="UniProtKB-KW"/>
</dbReference>
<dbReference type="SUPFAM" id="SSF54171">
    <property type="entry name" value="DNA-binding domain"/>
    <property type="match status" value="1"/>
</dbReference>
<comment type="subcellular location">
    <subcellularLocation>
        <location evidence="1">Nucleus</location>
    </subcellularLocation>
</comment>
<accession>A0A9P1EM44</accession>
<proteinExistence type="predicted"/>
<feature type="compositionally biased region" description="Polar residues" evidence="8">
    <location>
        <begin position="1"/>
        <end position="15"/>
    </location>
</feature>
<reference evidence="10" key="1">
    <citation type="submission" date="2022-07" db="EMBL/GenBank/DDBJ databases">
        <authorList>
            <person name="Macas J."/>
            <person name="Novak P."/>
            <person name="Neumann P."/>
        </authorList>
    </citation>
    <scope>NUCLEOTIDE SEQUENCE</scope>
</reference>
<keyword evidence="2" id="KW-0936">Ethylene signaling pathway</keyword>
<dbReference type="OrthoDB" id="1931494at2759"/>
<protein>
    <recommendedName>
        <fullName evidence="9">AP2/ERF domain-containing protein</fullName>
    </recommendedName>
</protein>
<dbReference type="PRINTS" id="PR00367">
    <property type="entry name" value="ETHRSPELEMNT"/>
</dbReference>
<dbReference type="PANTHER" id="PTHR31677">
    <property type="entry name" value="AP2 DOMAIN CLASS TRANSCRIPTION FACTOR"/>
    <property type="match status" value="1"/>
</dbReference>
<evidence type="ECO:0000313" key="11">
    <source>
        <dbReference type="Proteomes" id="UP001152484"/>
    </source>
</evidence>